<dbReference type="KEGG" id="pfo:Pfl01_4063"/>
<evidence type="ECO:0000313" key="2">
    <source>
        <dbReference type="EMBL" id="ABA75800.1"/>
    </source>
</evidence>
<name>Q3K8V4_PSEPF</name>
<protein>
    <submittedName>
        <fullName evidence="2">GCN5-related N-acetyltransferase</fullName>
    </submittedName>
</protein>
<dbReference type="EMBL" id="CP000094">
    <property type="protein sequence ID" value="ABA75800.1"/>
    <property type="molecule type" value="Genomic_DNA"/>
</dbReference>
<proteinExistence type="predicted"/>
<reference evidence="2 3" key="1">
    <citation type="journal article" date="2009" name="Genome Biol.">
        <title>Genomic and genetic analyses of diversity and plant interactions of Pseudomonas fluorescens.</title>
        <authorList>
            <person name="Silby M.W."/>
            <person name="Cerdeno-Tarraga A.M."/>
            <person name="Vernikos G.S."/>
            <person name="Giddens S.R."/>
            <person name="Jackson R.W."/>
            <person name="Preston G.M."/>
            <person name="Zhang X.X."/>
            <person name="Moon C.D."/>
            <person name="Gehrig S.M."/>
            <person name="Godfrey S.A."/>
            <person name="Knight C.G."/>
            <person name="Malone J.G."/>
            <person name="Robinson Z."/>
            <person name="Spiers A.J."/>
            <person name="Harris S."/>
            <person name="Challis G.L."/>
            <person name="Yaxley A.M."/>
            <person name="Harris D."/>
            <person name="Seeger K."/>
            <person name="Murphy L."/>
            <person name="Rutter S."/>
            <person name="Squares R."/>
            <person name="Quail M.A."/>
            <person name="Saunders E."/>
            <person name="Mavromatis K."/>
            <person name="Brettin T.S."/>
            <person name="Bentley S.D."/>
            <person name="Hothersall J."/>
            <person name="Stephens E."/>
            <person name="Thomas C.M."/>
            <person name="Parkhill J."/>
            <person name="Levy S.B."/>
            <person name="Rainey P.B."/>
            <person name="Thomson N.R."/>
        </authorList>
    </citation>
    <scope>NUCLEOTIDE SEQUENCE [LARGE SCALE GENOMIC DNA]</scope>
    <source>
        <strain evidence="2 3">Pf0-1</strain>
    </source>
</reference>
<dbReference type="GO" id="GO:0016747">
    <property type="term" value="F:acyltransferase activity, transferring groups other than amino-acyl groups"/>
    <property type="evidence" value="ECO:0007669"/>
    <property type="project" value="InterPro"/>
</dbReference>
<gene>
    <name evidence="2" type="ordered locus">Pfl01_4063</name>
</gene>
<dbReference type="Gene3D" id="3.40.630.30">
    <property type="match status" value="1"/>
</dbReference>
<evidence type="ECO:0000259" key="1">
    <source>
        <dbReference type="PROSITE" id="PS51186"/>
    </source>
</evidence>
<keyword evidence="2" id="KW-0808">Transferase</keyword>
<feature type="domain" description="N-acetyltransferase" evidence="1">
    <location>
        <begin position="13"/>
        <end position="169"/>
    </location>
</feature>
<dbReference type="eggNOG" id="COG1670">
    <property type="taxonomic scope" value="Bacteria"/>
</dbReference>
<evidence type="ECO:0000313" key="3">
    <source>
        <dbReference type="Proteomes" id="UP000002704"/>
    </source>
</evidence>
<dbReference type="Proteomes" id="UP000002704">
    <property type="component" value="Chromosome"/>
</dbReference>
<dbReference type="PROSITE" id="PS51186">
    <property type="entry name" value="GNAT"/>
    <property type="match status" value="1"/>
</dbReference>
<dbReference type="HOGENOM" id="CLU_013985_3_2_6"/>
<accession>Q3K8V4</accession>
<dbReference type="PANTHER" id="PTHR43415:SF3">
    <property type="entry name" value="GNAT-FAMILY ACETYLTRANSFERASE"/>
    <property type="match status" value="1"/>
</dbReference>
<dbReference type="AlphaFoldDB" id="Q3K8V4"/>
<sequence length="170" mass="19962">MKRSLPSFDEGAMRLRLIEESDLHETLSWRNRDEARVWFKTSTPLTYEQHANWFHQRYQPSETDFLFVVEADGKLVGQASVYGIDWQNRTAEVGRFLVDADQAGRGHIGRACGVLLDICWHTLDLDYVFLEVIETNDRAIHLYRKHGFCEEQRYDGLIRMGLRKKQARTE</sequence>
<organism evidence="2 3">
    <name type="scientific">Pseudomonas fluorescens (strain Pf0-1)</name>
    <dbReference type="NCBI Taxonomy" id="205922"/>
    <lineage>
        <taxon>Bacteria</taxon>
        <taxon>Pseudomonadati</taxon>
        <taxon>Pseudomonadota</taxon>
        <taxon>Gammaproteobacteria</taxon>
        <taxon>Pseudomonadales</taxon>
        <taxon>Pseudomonadaceae</taxon>
        <taxon>Pseudomonas</taxon>
    </lineage>
</organism>
<dbReference type="SUPFAM" id="SSF55729">
    <property type="entry name" value="Acyl-CoA N-acyltransferases (Nat)"/>
    <property type="match status" value="1"/>
</dbReference>
<dbReference type="PANTHER" id="PTHR43415">
    <property type="entry name" value="SPERMIDINE N(1)-ACETYLTRANSFERASE"/>
    <property type="match status" value="1"/>
</dbReference>
<dbReference type="InterPro" id="IPR016181">
    <property type="entry name" value="Acyl_CoA_acyltransferase"/>
</dbReference>
<dbReference type="RefSeq" id="WP_011335359.1">
    <property type="nucleotide sequence ID" value="NC_007492.2"/>
</dbReference>
<dbReference type="Pfam" id="PF13302">
    <property type="entry name" value="Acetyltransf_3"/>
    <property type="match status" value="1"/>
</dbReference>
<dbReference type="CDD" id="cd04301">
    <property type="entry name" value="NAT_SF"/>
    <property type="match status" value="1"/>
</dbReference>
<dbReference type="InterPro" id="IPR000182">
    <property type="entry name" value="GNAT_dom"/>
</dbReference>